<keyword evidence="6" id="KW-0963">Cytoplasm</keyword>
<keyword evidence="15" id="KW-0131">Cell cycle</keyword>
<keyword evidence="9" id="KW-0498">Mitosis</keyword>
<feature type="region of interest" description="Disordered" evidence="19">
    <location>
        <begin position="189"/>
        <end position="233"/>
    </location>
</feature>
<protein>
    <recommendedName>
        <fullName evidence="17">DASH complex subunit DUO1</fullName>
    </recommendedName>
    <alternativeName>
        <fullName evidence="18">Outer kinetochore protein DUO1</fullName>
    </alternativeName>
</protein>
<evidence type="ECO:0000256" key="15">
    <source>
        <dbReference type="ARBA" id="ARBA00023306"/>
    </source>
</evidence>
<evidence type="ECO:0000256" key="2">
    <source>
        <dbReference type="ARBA" id="ARBA00004186"/>
    </source>
</evidence>
<keyword evidence="16" id="KW-0137">Centromere</keyword>
<feature type="compositionally biased region" description="Low complexity" evidence="19">
    <location>
        <begin position="249"/>
        <end position="293"/>
    </location>
</feature>
<keyword evidence="8" id="KW-0493">Microtubule</keyword>
<evidence type="ECO:0000256" key="5">
    <source>
        <dbReference type="ARBA" id="ARBA00022454"/>
    </source>
</evidence>
<name>A0A9Q5HYQ8_SANBA</name>
<evidence type="ECO:0000256" key="16">
    <source>
        <dbReference type="ARBA" id="ARBA00023328"/>
    </source>
</evidence>
<keyword evidence="21" id="KW-1185">Reference proteome</keyword>
<sequence>MEDSYDSSVPLDARYRSISPLANATYESAQPGDLSLSDLSTNNEIPGPSRQMPFSLLARPLRPPQTPQTPQEEVEDVGNETARPVEEEEEEEDEETRAQFAAQSREERLRQDLFVLRKINAGLAVYNEALSGTRTSTERVAEQLKQTNALLDKYVDILAKSEAATKLIFDERWHGAEDDEATLERLHHEAAEKARKAAEERARSEQEQKERKEREERERKEKEDRERLEAEKREKLAVRAGYGGVRGVRGTRATARARGAAVSRIGGSTGQRGRTSSITTTTTTGPGGRIPRPVSTSSATSTKVPATTSARSGVR</sequence>
<feature type="compositionally biased region" description="Acidic residues" evidence="19">
    <location>
        <begin position="86"/>
        <end position="95"/>
    </location>
</feature>
<dbReference type="GO" id="GO:0042729">
    <property type="term" value="C:DASH complex"/>
    <property type="evidence" value="ECO:0007669"/>
    <property type="project" value="InterPro"/>
</dbReference>
<accession>A0A9Q5HYQ8</accession>
<keyword evidence="12" id="KW-0175">Coiled coil</keyword>
<dbReference type="AlphaFoldDB" id="A0A9Q5HYQ8"/>
<evidence type="ECO:0000256" key="10">
    <source>
        <dbReference type="ARBA" id="ARBA00022829"/>
    </source>
</evidence>
<evidence type="ECO:0000256" key="14">
    <source>
        <dbReference type="ARBA" id="ARBA00023242"/>
    </source>
</evidence>
<evidence type="ECO:0000256" key="6">
    <source>
        <dbReference type="ARBA" id="ARBA00022490"/>
    </source>
</evidence>
<evidence type="ECO:0000256" key="12">
    <source>
        <dbReference type="ARBA" id="ARBA00023054"/>
    </source>
</evidence>
<dbReference type="PANTHER" id="PTHR28216">
    <property type="entry name" value="DASH COMPLEX SUBUNIT DUO1"/>
    <property type="match status" value="1"/>
</dbReference>
<evidence type="ECO:0000256" key="11">
    <source>
        <dbReference type="ARBA" id="ARBA00022838"/>
    </source>
</evidence>
<feature type="compositionally biased region" description="Polar residues" evidence="19">
    <location>
        <begin position="294"/>
        <end position="315"/>
    </location>
</feature>
<keyword evidence="10" id="KW-0159">Chromosome partition</keyword>
<keyword evidence="5" id="KW-0158">Chromosome</keyword>
<evidence type="ECO:0000256" key="1">
    <source>
        <dbReference type="ARBA" id="ARBA00004123"/>
    </source>
</evidence>
<evidence type="ECO:0000256" key="13">
    <source>
        <dbReference type="ARBA" id="ARBA00023212"/>
    </source>
</evidence>
<evidence type="ECO:0000256" key="19">
    <source>
        <dbReference type="SAM" id="MobiDB-lite"/>
    </source>
</evidence>
<keyword evidence="13" id="KW-0206">Cytoskeleton</keyword>
<reference evidence="20" key="1">
    <citation type="submission" date="2016-06" db="EMBL/GenBank/DDBJ databases">
        <title>Draft Genome sequence of the fungus Inonotus baumii.</title>
        <authorList>
            <person name="Zhu H."/>
            <person name="Lin W."/>
        </authorList>
    </citation>
    <scope>NUCLEOTIDE SEQUENCE</scope>
    <source>
        <strain evidence="20">821</strain>
    </source>
</reference>
<dbReference type="EMBL" id="LNZH02000178">
    <property type="protein sequence ID" value="OCB88482.1"/>
    <property type="molecule type" value="Genomic_DNA"/>
</dbReference>
<keyword evidence="14" id="KW-0539">Nucleus</keyword>
<evidence type="ECO:0000313" key="20">
    <source>
        <dbReference type="EMBL" id="OCB88482.1"/>
    </source>
</evidence>
<dbReference type="Proteomes" id="UP000757232">
    <property type="component" value="Unassembled WGS sequence"/>
</dbReference>
<keyword evidence="11" id="KW-0995">Kinetochore</keyword>
<evidence type="ECO:0000256" key="3">
    <source>
        <dbReference type="ARBA" id="ARBA00004629"/>
    </source>
</evidence>
<evidence type="ECO:0000256" key="9">
    <source>
        <dbReference type="ARBA" id="ARBA00022776"/>
    </source>
</evidence>
<evidence type="ECO:0000256" key="8">
    <source>
        <dbReference type="ARBA" id="ARBA00022701"/>
    </source>
</evidence>
<dbReference type="GO" id="GO:0007059">
    <property type="term" value="P:chromosome segregation"/>
    <property type="evidence" value="ECO:0007669"/>
    <property type="project" value="UniProtKB-KW"/>
</dbReference>
<feature type="region of interest" description="Disordered" evidence="19">
    <location>
        <begin position="249"/>
        <end position="315"/>
    </location>
</feature>
<comment type="similarity">
    <text evidence="4">Belongs to the DASH complex DUO1 family.</text>
</comment>
<keyword evidence="7" id="KW-0132">Cell division</keyword>
<comment type="subcellular location">
    <subcellularLocation>
        <location evidence="3">Chromosome</location>
        <location evidence="3">Centromere</location>
        <location evidence="3">Kinetochore</location>
    </subcellularLocation>
    <subcellularLocation>
        <location evidence="2">Cytoplasm</location>
        <location evidence="2">Cytoskeleton</location>
        <location evidence="2">Spindle</location>
    </subcellularLocation>
    <subcellularLocation>
        <location evidence="1">Nucleus</location>
    </subcellularLocation>
</comment>
<evidence type="ECO:0000256" key="4">
    <source>
        <dbReference type="ARBA" id="ARBA00005366"/>
    </source>
</evidence>
<dbReference type="GO" id="GO:0072686">
    <property type="term" value="C:mitotic spindle"/>
    <property type="evidence" value="ECO:0007669"/>
    <property type="project" value="InterPro"/>
</dbReference>
<organism evidence="20 21">
    <name type="scientific">Sanghuangporus baumii</name>
    <name type="common">Phellinus baumii</name>
    <dbReference type="NCBI Taxonomy" id="108892"/>
    <lineage>
        <taxon>Eukaryota</taxon>
        <taxon>Fungi</taxon>
        <taxon>Dikarya</taxon>
        <taxon>Basidiomycota</taxon>
        <taxon>Agaricomycotina</taxon>
        <taxon>Agaricomycetes</taxon>
        <taxon>Hymenochaetales</taxon>
        <taxon>Hymenochaetaceae</taxon>
        <taxon>Sanghuangporus</taxon>
    </lineage>
</organism>
<gene>
    <name evidence="20" type="ORF">A7U60_g4390</name>
</gene>
<dbReference type="OrthoDB" id="5599235at2759"/>
<dbReference type="Pfam" id="PF08651">
    <property type="entry name" value="DASH_Duo1"/>
    <property type="match status" value="1"/>
</dbReference>
<evidence type="ECO:0000256" key="18">
    <source>
        <dbReference type="ARBA" id="ARBA00044358"/>
    </source>
</evidence>
<dbReference type="GO" id="GO:0000278">
    <property type="term" value="P:mitotic cell cycle"/>
    <property type="evidence" value="ECO:0007669"/>
    <property type="project" value="InterPro"/>
</dbReference>
<dbReference type="PANTHER" id="PTHR28216:SF1">
    <property type="entry name" value="DASH COMPLEX SUBUNIT DUO1"/>
    <property type="match status" value="1"/>
</dbReference>
<comment type="caution">
    <text evidence="20">The sequence shown here is derived from an EMBL/GenBank/DDBJ whole genome shotgun (WGS) entry which is preliminary data.</text>
</comment>
<evidence type="ECO:0000256" key="7">
    <source>
        <dbReference type="ARBA" id="ARBA00022618"/>
    </source>
</evidence>
<feature type="region of interest" description="Disordered" evidence="19">
    <location>
        <begin position="27"/>
        <end position="105"/>
    </location>
</feature>
<dbReference type="GO" id="GO:0051301">
    <property type="term" value="P:cell division"/>
    <property type="evidence" value="ECO:0007669"/>
    <property type="project" value="UniProtKB-KW"/>
</dbReference>
<evidence type="ECO:0000313" key="21">
    <source>
        <dbReference type="Proteomes" id="UP000757232"/>
    </source>
</evidence>
<evidence type="ECO:0000256" key="17">
    <source>
        <dbReference type="ARBA" id="ARBA00044152"/>
    </source>
</evidence>
<dbReference type="InterPro" id="IPR013960">
    <property type="entry name" value="DASH_Duo1"/>
</dbReference>
<proteinExistence type="inferred from homology"/>
<dbReference type="GO" id="GO:0005874">
    <property type="term" value="C:microtubule"/>
    <property type="evidence" value="ECO:0007669"/>
    <property type="project" value="UniProtKB-KW"/>
</dbReference>